<evidence type="ECO:0000313" key="2">
    <source>
        <dbReference type="Proteomes" id="UP000320722"/>
    </source>
</evidence>
<dbReference type="RefSeq" id="WP_145040781.1">
    <property type="nucleotide sequence ID" value="NZ_CP036347.1"/>
</dbReference>
<dbReference type="Proteomes" id="UP000320722">
    <property type="component" value="Chromosome"/>
</dbReference>
<sequence length="261" mass="28819">MELTETMLISRRKMLALAAGSMISGCKPADQEASLELSSTEKVETPPETVNGCHLVPERLKPFEPCMMCCGPEFPRDEWNHSTLHPHLAVYACGCLFVPGRPNVHEHDSEEIVLCEKLSAAMASILKGVSVNYSEGSSTFDPFFVTINRGVEKPTRITASLIRTAFNGAIYPQAKIQSSVLQEYSLLWESFVAEDAVWLAQWRKLVVWCERTEQIHSPVFVAVGDGDKMSDRNFGCVFPRLVVGLTEVGSLVGVMAHSVQT</sequence>
<accession>A0A517WD38</accession>
<reference evidence="1 2" key="1">
    <citation type="submission" date="2019-02" db="EMBL/GenBank/DDBJ databases">
        <title>Deep-cultivation of Planctomycetes and their phenomic and genomic characterization uncovers novel biology.</title>
        <authorList>
            <person name="Wiegand S."/>
            <person name="Jogler M."/>
            <person name="Boedeker C."/>
            <person name="Pinto D."/>
            <person name="Vollmers J."/>
            <person name="Rivas-Marin E."/>
            <person name="Kohn T."/>
            <person name="Peeters S.H."/>
            <person name="Heuer A."/>
            <person name="Rast P."/>
            <person name="Oberbeckmann S."/>
            <person name="Bunk B."/>
            <person name="Jeske O."/>
            <person name="Meyerdierks A."/>
            <person name="Storesund J.E."/>
            <person name="Kallscheuer N."/>
            <person name="Luecker S."/>
            <person name="Lage O.M."/>
            <person name="Pohl T."/>
            <person name="Merkel B.J."/>
            <person name="Hornburger P."/>
            <person name="Mueller R.-W."/>
            <person name="Bruemmer F."/>
            <person name="Labrenz M."/>
            <person name="Spormann A.M."/>
            <person name="Op den Camp H."/>
            <person name="Overmann J."/>
            <person name="Amann R."/>
            <person name="Jetten M.S.M."/>
            <person name="Mascher T."/>
            <person name="Medema M.H."/>
            <person name="Devos D.P."/>
            <person name="Kaster A.-K."/>
            <person name="Ovreas L."/>
            <person name="Rohde M."/>
            <person name="Galperin M.Y."/>
            <person name="Jogler C."/>
        </authorList>
    </citation>
    <scope>NUCLEOTIDE SEQUENCE [LARGE SCALE GENOMIC DNA]</scope>
    <source>
        <strain evidence="1 2">V6</strain>
    </source>
</reference>
<dbReference type="EMBL" id="CP036347">
    <property type="protein sequence ID" value="QDU03173.1"/>
    <property type="molecule type" value="Genomic_DNA"/>
</dbReference>
<name>A0A517WD38_9PLAN</name>
<organism evidence="1 2">
    <name type="scientific">Gimesia chilikensis</name>
    <dbReference type="NCBI Taxonomy" id="2605989"/>
    <lineage>
        <taxon>Bacteria</taxon>
        <taxon>Pseudomonadati</taxon>
        <taxon>Planctomycetota</taxon>
        <taxon>Planctomycetia</taxon>
        <taxon>Planctomycetales</taxon>
        <taxon>Planctomycetaceae</taxon>
        <taxon>Gimesia</taxon>
    </lineage>
</organism>
<evidence type="ECO:0000313" key="1">
    <source>
        <dbReference type="EMBL" id="QDU03173.1"/>
    </source>
</evidence>
<dbReference type="AlphaFoldDB" id="A0A517WD38"/>
<gene>
    <name evidence="1" type="ORF">V6x_28850</name>
</gene>
<protein>
    <submittedName>
        <fullName evidence="1">Uncharacterized protein</fullName>
    </submittedName>
</protein>
<proteinExistence type="predicted"/>